<evidence type="ECO:0000256" key="1">
    <source>
        <dbReference type="ARBA" id="ARBA00001946"/>
    </source>
</evidence>
<reference evidence="7 8" key="1">
    <citation type="submission" date="2017-06" db="EMBL/GenBank/DDBJ databases">
        <authorList>
            <person name="Kim H.J."/>
            <person name="Triplett B.A."/>
        </authorList>
    </citation>
    <scope>NUCLEOTIDE SEQUENCE [LARGE SCALE GENOMIC DNA]</scope>
    <source>
        <strain evidence="7 8">DSM 43151</strain>
    </source>
</reference>
<dbReference type="EMBL" id="FZNR01000009">
    <property type="protein sequence ID" value="SNS03815.1"/>
    <property type="molecule type" value="Genomic_DNA"/>
</dbReference>
<dbReference type="InterPro" id="IPR020084">
    <property type="entry name" value="NUDIX_hydrolase_CS"/>
</dbReference>
<evidence type="ECO:0000313" key="8">
    <source>
        <dbReference type="Proteomes" id="UP000198415"/>
    </source>
</evidence>
<dbReference type="OrthoDB" id="4247482at2"/>
<dbReference type="CDD" id="cd18876">
    <property type="entry name" value="NUDIX_Hydrolase"/>
    <property type="match status" value="1"/>
</dbReference>
<dbReference type="AlphaFoldDB" id="A0A239B782"/>
<dbReference type="InterPro" id="IPR020476">
    <property type="entry name" value="Nudix_hydrolase"/>
</dbReference>
<comment type="cofactor">
    <cofactor evidence="1">
        <name>Mg(2+)</name>
        <dbReference type="ChEBI" id="CHEBI:18420"/>
    </cofactor>
</comment>
<dbReference type="PRINTS" id="PR00502">
    <property type="entry name" value="NUDIXFAMILY"/>
</dbReference>
<dbReference type="PANTHER" id="PTHR43046:SF12">
    <property type="entry name" value="GDP-MANNOSE MANNOSYL HYDROLASE"/>
    <property type="match status" value="1"/>
</dbReference>
<keyword evidence="4" id="KW-0460">Magnesium</keyword>
<dbReference type="InterPro" id="IPR015797">
    <property type="entry name" value="NUDIX_hydrolase-like_dom_sf"/>
</dbReference>
<gene>
    <name evidence="7" type="ORF">SAMN06264365_10914</name>
</gene>
<dbReference type="PANTHER" id="PTHR43046">
    <property type="entry name" value="GDP-MANNOSE MANNOSYL HYDROLASE"/>
    <property type="match status" value="1"/>
</dbReference>
<dbReference type="RefSeq" id="WP_089295286.1">
    <property type="nucleotide sequence ID" value="NZ_BOMU01000059.1"/>
</dbReference>
<feature type="domain" description="Nudix hydrolase" evidence="6">
    <location>
        <begin position="12"/>
        <end position="140"/>
    </location>
</feature>
<sequence>MTTPSEPTGISRPRVASGVLFFDEAGKVLLVKPGYKDGWEIPGGFVEAGESPRAACVREVREELGLSPVVGEHLVVDWAPAVGEGDKLLFIFDGGVLPERDRAEIRFVDGELTDWRFVAVTDLDAHVPDRLARRIRTAAAARQRASAAYAEHGVER</sequence>
<organism evidence="7 8">
    <name type="scientific">Actinoplanes regularis</name>
    <dbReference type="NCBI Taxonomy" id="52697"/>
    <lineage>
        <taxon>Bacteria</taxon>
        <taxon>Bacillati</taxon>
        <taxon>Actinomycetota</taxon>
        <taxon>Actinomycetes</taxon>
        <taxon>Micromonosporales</taxon>
        <taxon>Micromonosporaceae</taxon>
        <taxon>Actinoplanes</taxon>
    </lineage>
</organism>
<dbReference type="Gene3D" id="3.90.79.10">
    <property type="entry name" value="Nucleoside Triphosphate Pyrophosphohydrolase"/>
    <property type="match status" value="1"/>
</dbReference>
<keyword evidence="8" id="KW-1185">Reference proteome</keyword>
<evidence type="ECO:0000256" key="5">
    <source>
        <dbReference type="RuleBase" id="RU003476"/>
    </source>
</evidence>
<evidence type="ECO:0000256" key="4">
    <source>
        <dbReference type="ARBA" id="ARBA00022842"/>
    </source>
</evidence>
<dbReference type="PROSITE" id="PS00893">
    <property type="entry name" value="NUDIX_BOX"/>
    <property type="match status" value="1"/>
</dbReference>
<evidence type="ECO:0000259" key="6">
    <source>
        <dbReference type="PROSITE" id="PS51462"/>
    </source>
</evidence>
<evidence type="ECO:0000256" key="3">
    <source>
        <dbReference type="ARBA" id="ARBA00022801"/>
    </source>
</evidence>
<proteinExistence type="inferred from homology"/>
<dbReference type="Pfam" id="PF00293">
    <property type="entry name" value="NUDIX"/>
    <property type="match status" value="1"/>
</dbReference>
<dbReference type="Proteomes" id="UP000198415">
    <property type="component" value="Unassembled WGS sequence"/>
</dbReference>
<dbReference type="PROSITE" id="PS51462">
    <property type="entry name" value="NUDIX"/>
    <property type="match status" value="1"/>
</dbReference>
<dbReference type="SUPFAM" id="SSF55811">
    <property type="entry name" value="Nudix"/>
    <property type="match status" value="1"/>
</dbReference>
<evidence type="ECO:0000256" key="2">
    <source>
        <dbReference type="ARBA" id="ARBA00005582"/>
    </source>
</evidence>
<name>A0A239B782_9ACTN</name>
<dbReference type="InterPro" id="IPR000086">
    <property type="entry name" value="NUDIX_hydrolase_dom"/>
</dbReference>
<keyword evidence="3 5" id="KW-0378">Hydrolase</keyword>
<evidence type="ECO:0000313" key="7">
    <source>
        <dbReference type="EMBL" id="SNS03815.1"/>
    </source>
</evidence>
<dbReference type="GO" id="GO:0016787">
    <property type="term" value="F:hydrolase activity"/>
    <property type="evidence" value="ECO:0007669"/>
    <property type="project" value="UniProtKB-KW"/>
</dbReference>
<protein>
    <submittedName>
        <fullName evidence="7">ADP-ribose pyrophosphatase YjhB, NUDIX family</fullName>
    </submittedName>
</protein>
<accession>A0A239B782</accession>
<comment type="similarity">
    <text evidence="2 5">Belongs to the Nudix hydrolase family.</text>
</comment>